<dbReference type="EMBL" id="JAQFWP010000069">
    <property type="protein sequence ID" value="MDA2808012.1"/>
    <property type="molecule type" value="Genomic_DNA"/>
</dbReference>
<comment type="caution">
    <text evidence="2">The sequence shown here is derived from an EMBL/GenBank/DDBJ whole genome shotgun (WGS) entry which is preliminary data.</text>
</comment>
<gene>
    <name evidence="2" type="ORF">O4U47_26100</name>
</gene>
<proteinExistence type="predicted"/>
<evidence type="ECO:0000259" key="1">
    <source>
        <dbReference type="Pfam" id="PF12728"/>
    </source>
</evidence>
<dbReference type="Pfam" id="PF12728">
    <property type="entry name" value="HTH_17"/>
    <property type="match status" value="1"/>
</dbReference>
<keyword evidence="3" id="KW-1185">Reference proteome</keyword>
<organism evidence="2 3">
    <name type="scientific">Nocardiopsis suaedae</name>
    <dbReference type="NCBI Taxonomy" id="3018444"/>
    <lineage>
        <taxon>Bacteria</taxon>
        <taxon>Bacillati</taxon>
        <taxon>Actinomycetota</taxon>
        <taxon>Actinomycetes</taxon>
        <taxon>Streptosporangiales</taxon>
        <taxon>Nocardiopsidaceae</taxon>
        <taxon>Nocardiopsis</taxon>
    </lineage>
</organism>
<dbReference type="RefSeq" id="WP_270680630.1">
    <property type="nucleotide sequence ID" value="NZ_JAQFWP010000069.1"/>
</dbReference>
<name>A0ABT4TTP6_9ACTN</name>
<evidence type="ECO:0000313" key="2">
    <source>
        <dbReference type="EMBL" id="MDA2808012.1"/>
    </source>
</evidence>
<keyword evidence="2" id="KW-0238">DNA-binding</keyword>
<reference evidence="2" key="1">
    <citation type="submission" date="2023-01" db="EMBL/GenBank/DDBJ databases">
        <title>Draft genome sequence of Nocardiopsis sp. LSu2-4 isolated from halophytes.</title>
        <authorList>
            <person name="Duangmal K."/>
            <person name="Chantavorakit T."/>
        </authorList>
    </citation>
    <scope>NUCLEOTIDE SEQUENCE</scope>
    <source>
        <strain evidence="2">LSu2-4</strain>
    </source>
</reference>
<sequence>MTEESKAFTIRELYDLPAAVHLMTAARALHMGRTMAYDLVRRDEFPCRLLRYGGTYRVATADLLELLGVPLPEPGRPAAVESI</sequence>
<dbReference type="InterPro" id="IPR041657">
    <property type="entry name" value="HTH_17"/>
</dbReference>
<protein>
    <submittedName>
        <fullName evidence="2">DNA-binding protein</fullName>
    </submittedName>
</protein>
<accession>A0ABT4TTP6</accession>
<feature type="domain" description="Helix-turn-helix" evidence="1">
    <location>
        <begin position="25"/>
        <end position="67"/>
    </location>
</feature>
<dbReference type="Proteomes" id="UP001165685">
    <property type="component" value="Unassembled WGS sequence"/>
</dbReference>
<dbReference type="GO" id="GO:0003677">
    <property type="term" value="F:DNA binding"/>
    <property type="evidence" value="ECO:0007669"/>
    <property type="project" value="UniProtKB-KW"/>
</dbReference>
<evidence type="ECO:0000313" key="3">
    <source>
        <dbReference type="Proteomes" id="UP001165685"/>
    </source>
</evidence>